<dbReference type="InterPro" id="IPR005543">
    <property type="entry name" value="PASTA_dom"/>
</dbReference>
<dbReference type="Pfam" id="PF03793">
    <property type="entry name" value="PASTA"/>
    <property type="match status" value="2"/>
</dbReference>
<dbReference type="SMART" id="SM00740">
    <property type="entry name" value="PASTA"/>
    <property type="match status" value="2"/>
</dbReference>
<feature type="domain" description="PASTA" evidence="2">
    <location>
        <begin position="122"/>
        <end position="187"/>
    </location>
</feature>
<comment type="caution">
    <text evidence="3">The sequence shown here is derived from an EMBL/GenBank/DDBJ whole genome shotgun (WGS) entry which is preliminary data.</text>
</comment>
<accession>A0AAW3JPY6</accession>
<dbReference type="AlphaFoldDB" id="A0AAW3JPY6"/>
<keyword evidence="4" id="KW-1185">Reference proteome</keyword>
<organism evidence="3 4">
    <name type="scientific">Butyribacter intestini</name>
    <dbReference type="NCBI Taxonomy" id="1703332"/>
    <lineage>
        <taxon>Bacteria</taxon>
        <taxon>Bacillati</taxon>
        <taxon>Bacillota</taxon>
        <taxon>Clostridia</taxon>
        <taxon>Lachnospirales</taxon>
        <taxon>Lachnospiraceae</taxon>
        <taxon>Butyribacter</taxon>
    </lineage>
</organism>
<evidence type="ECO:0000313" key="4">
    <source>
        <dbReference type="Proteomes" id="UP000050833"/>
    </source>
</evidence>
<dbReference type="CDD" id="cd06577">
    <property type="entry name" value="PASTA_pknB"/>
    <property type="match status" value="2"/>
</dbReference>
<evidence type="ECO:0000256" key="1">
    <source>
        <dbReference type="SAM" id="MobiDB-lite"/>
    </source>
</evidence>
<name>A0AAW3JPY6_9FIRM</name>
<sequence length="238" mass="26254">MAVLFIAVAMAGIVVGFAVNNRRMFTKNKGAVAQVSATPVITQQTAETKEPDSRYYMPSFEGMTKQQALELLDEKGDTAVLVKWSKKYSNTQKGKIISQSVTDGTICERGKKKTLVLTVSNGEKKYEVPDCVGKGYKNAIQKIKEKKLSYKIIYKESKKDKGIVIGQAPKHGKMVKSKTVIKITVSKGEKIKMTPQTQNTPKPYETKTSAPAKTSVPKTQTKKNEKKNKDVDFAGSIP</sequence>
<feature type="region of interest" description="Disordered" evidence="1">
    <location>
        <begin position="191"/>
        <end position="238"/>
    </location>
</feature>
<dbReference type="SUPFAM" id="SSF54184">
    <property type="entry name" value="Penicillin-binding protein 2x (pbp-2x), c-terminal domain"/>
    <property type="match status" value="1"/>
</dbReference>
<evidence type="ECO:0000259" key="2">
    <source>
        <dbReference type="PROSITE" id="PS51178"/>
    </source>
</evidence>
<dbReference type="EMBL" id="LLKB01000005">
    <property type="protein sequence ID" value="KQC84540.1"/>
    <property type="molecule type" value="Genomic_DNA"/>
</dbReference>
<gene>
    <name evidence="3" type="ORF">APZ18_07225</name>
</gene>
<dbReference type="PROSITE" id="PS51178">
    <property type="entry name" value="PASTA"/>
    <property type="match status" value="2"/>
</dbReference>
<protein>
    <recommendedName>
        <fullName evidence="2">PASTA domain-containing protein</fullName>
    </recommendedName>
</protein>
<proteinExistence type="predicted"/>
<feature type="compositionally biased region" description="Polar residues" evidence="1">
    <location>
        <begin position="194"/>
        <end position="212"/>
    </location>
</feature>
<reference evidence="3 4" key="1">
    <citation type="submission" date="2015-10" db="EMBL/GenBank/DDBJ databases">
        <title>Butyribacter intestini gen. nov., sp. nov., a butyric acid-producing bacterium of the family Lachnospiraceae isolated from the human faeces.</title>
        <authorList>
            <person name="Zou Y."/>
            <person name="Xue W."/>
            <person name="Luo G."/>
            <person name="Lv M."/>
        </authorList>
    </citation>
    <scope>NUCLEOTIDE SEQUENCE [LARGE SCALE GENOMIC DNA]</scope>
    <source>
        <strain evidence="3 4">TF01-11</strain>
    </source>
</reference>
<dbReference type="Gene3D" id="3.30.10.20">
    <property type="match status" value="2"/>
</dbReference>
<feature type="domain" description="PASTA" evidence="2">
    <location>
        <begin position="48"/>
        <end position="121"/>
    </location>
</feature>
<evidence type="ECO:0000313" key="3">
    <source>
        <dbReference type="EMBL" id="KQC84540.1"/>
    </source>
</evidence>
<dbReference type="Proteomes" id="UP000050833">
    <property type="component" value="Unassembled WGS sequence"/>
</dbReference>
<dbReference type="RefSeq" id="WP_055943314.1">
    <property type="nucleotide sequence ID" value="NZ_JAQDCV010000002.1"/>
</dbReference>